<dbReference type="Gene3D" id="1.10.132.120">
    <property type="match status" value="1"/>
</dbReference>
<keyword evidence="6 10" id="KW-0413">Isomerase</keyword>
<evidence type="ECO:0000259" key="8">
    <source>
        <dbReference type="Pfam" id="PF01028"/>
    </source>
</evidence>
<sequence length="364" mass="40994">MVSPRPLAEKEHAKEAGLSYASDHRPGITRHLAGKEFIYSSAAGARITDAAVLSRIRSLAIPPAWTDVWICPSDKGHLQATGRDARKRKQYRYHPLWREYRDGNKFQHMVAFARALPKIRRTVRRDLKKPGMPREKVLAAVLKLLETTLIRVGNDEYARTNRSYGLTTLHNKHVKISGDNILFNFRGKSGKVHGIRLKDREMARIVKRCQHMPGQELFAYEDAEGKLHDIGSQDVNEYLRAITGSDFTAKDYRTWAGTVLAAIALREFEDVASQAQAKKNVIVAVESVARMLGNTPSVCRKCYVHPTILDSYFEGLTIATLTKKVAVKIDKSLSALKPEEASVLVLLQRRLKDNRRRLSASGKT</sequence>
<comment type="caution">
    <text evidence="10">The sequence shown here is derived from an EMBL/GenBank/DDBJ whole genome shotgun (WGS) entry which is preliminary data.</text>
</comment>
<keyword evidence="5" id="KW-0238">DNA-binding</keyword>
<dbReference type="OrthoDB" id="9778962at2"/>
<evidence type="ECO:0000313" key="11">
    <source>
        <dbReference type="Proteomes" id="UP000295662"/>
    </source>
</evidence>
<evidence type="ECO:0000256" key="5">
    <source>
        <dbReference type="ARBA" id="ARBA00023125"/>
    </source>
</evidence>
<feature type="region of interest" description="Disordered" evidence="7">
    <location>
        <begin position="1"/>
        <end position="20"/>
    </location>
</feature>
<dbReference type="InterPro" id="IPR014711">
    <property type="entry name" value="TopoI_cat_a-hlx-sub_euk"/>
</dbReference>
<keyword evidence="4" id="KW-0799">Topoisomerase</keyword>
<keyword evidence="11" id="KW-1185">Reference proteome</keyword>
<dbReference type="GO" id="GO:0006265">
    <property type="term" value="P:DNA topological change"/>
    <property type="evidence" value="ECO:0007669"/>
    <property type="project" value="InterPro"/>
</dbReference>
<evidence type="ECO:0000256" key="7">
    <source>
        <dbReference type="SAM" id="MobiDB-lite"/>
    </source>
</evidence>
<evidence type="ECO:0000256" key="1">
    <source>
        <dbReference type="ARBA" id="ARBA00000213"/>
    </source>
</evidence>
<evidence type="ECO:0000256" key="2">
    <source>
        <dbReference type="ARBA" id="ARBA00006645"/>
    </source>
</evidence>
<dbReference type="Gene3D" id="3.90.15.10">
    <property type="entry name" value="Topoisomerase I, Chain A, domain 3"/>
    <property type="match status" value="1"/>
</dbReference>
<evidence type="ECO:0000313" key="10">
    <source>
        <dbReference type="EMBL" id="TDU73344.1"/>
    </source>
</evidence>
<protein>
    <recommendedName>
        <fullName evidence="3">DNA topoisomerase</fullName>
        <ecNumber evidence="3">5.6.2.1</ecNumber>
    </recommendedName>
</protein>
<dbReference type="Pfam" id="PF21338">
    <property type="entry name" value="Top1B_N_bact"/>
    <property type="match status" value="1"/>
</dbReference>
<organism evidence="10 11">
    <name type="scientific">Prosthecobacter fusiformis</name>
    <dbReference type="NCBI Taxonomy" id="48464"/>
    <lineage>
        <taxon>Bacteria</taxon>
        <taxon>Pseudomonadati</taxon>
        <taxon>Verrucomicrobiota</taxon>
        <taxon>Verrucomicrobiia</taxon>
        <taxon>Verrucomicrobiales</taxon>
        <taxon>Verrucomicrobiaceae</taxon>
        <taxon>Prosthecobacter</taxon>
    </lineage>
</organism>
<feature type="domain" description="DNA topoisomerase I catalytic core eukaryotic-type" evidence="8">
    <location>
        <begin position="98"/>
        <end position="312"/>
    </location>
</feature>
<dbReference type="InterPro" id="IPR013500">
    <property type="entry name" value="TopoI_cat_euk"/>
</dbReference>
<comment type="catalytic activity">
    <reaction evidence="1">
        <text>ATP-independent breakage of single-stranded DNA, followed by passage and rejoining.</text>
        <dbReference type="EC" id="5.6.2.1"/>
    </reaction>
</comment>
<dbReference type="PROSITE" id="PS52038">
    <property type="entry name" value="TOPO_IB_2"/>
    <property type="match status" value="1"/>
</dbReference>
<reference evidence="10 11" key="1">
    <citation type="submission" date="2019-03" db="EMBL/GenBank/DDBJ databases">
        <title>Genomic Encyclopedia of Archaeal and Bacterial Type Strains, Phase II (KMG-II): from individual species to whole genera.</title>
        <authorList>
            <person name="Goeker M."/>
        </authorList>
    </citation>
    <scope>NUCLEOTIDE SEQUENCE [LARGE SCALE GENOMIC DNA]</scope>
    <source>
        <strain evidence="10 11">ATCC 25309</strain>
    </source>
</reference>
<dbReference type="InterPro" id="IPR035447">
    <property type="entry name" value="DNA_topo_I_N_sf"/>
</dbReference>
<evidence type="ECO:0000256" key="3">
    <source>
        <dbReference type="ARBA" id="ARBA00012891"/>
    </source>
</evidence>
<dbReference type="GO" id="GO:0003917">
    <property type="term" value="F:DNA topoisomerase type I (single strand cut, ATP-independent) activity"/>
    <property type="evidence" value="ECO:0007669"/>
    <property type="project" value="UniProtKB-EC"/>
</dbReference>
<dbReference type="InterPro" id="IPR049331">
    <property type="entry name" value="Top1B_N_bact"/>
</dbReference>
<dbReference type="SUPFAM" id="SSF56349">
    <property type="entry name" value="DNA breaking-rejoining enzymes"/>
    <property type="match status" value="1"/>
</dbReference>
<evidence type="ECO:0000256" key="4">
    <source>
        <dbReference type="ARBA" id="ARBA00023029"/>
    </source>
</evidence>
<gene>
    <name evidence="10" type="ORF">EI77_01814</name>
</gene>
<dbReference type="EC" id="5.6.2.1" evidence="3"/>
<dbReference type="GO" id="GO:0003677">
    <property type="term" value="F:DNA binding"/>
    <property type="evidence" value="ECO:0007669"/>
    <property type="project" value="UniProtKB-KW"/>
</dbReference>
<dbReference type="InterPro" id="IPR011010">
    <property type="entry name" value="DNA_brk_join_enz"/>
</dbReference>
<dbReference type="Gene3D" id="3.30.66.10">
    <property type="entry name" value="DNA topoisomerase I domain"/>
    <property type="match status" value="1"/>
</dbReference>
<dbReference type="Proteomes" id="UP000295662">
    <property type="component" value="Unassembled WGS sequence"/>
</dbReference>
<feature type="domain" description="DNA topoisomerase IB N-terminal" evidence="9">
    <location>
        <begin position="36"/>
        <end position="84"/>
    </location>
</feature>
<evidence type="ECO:0000256" key="6">
    <source>
        <dbReference type="ARBA" id="ARBA00023235"/>
    </source>
</evidence>
<dbReference type="PRINTS" id="PR00416">
    <property type="entry name" value="EUTPISMRASEI"/>
</dbReference>
<dbReference type="SUPFAM" id="SSF55869">
    <property type="entry name" value="DNA topoisomerase I domain"/>
    <property type="match status" value="1"/>
</dbReference>
<dbReference type="AlphaFoldDB" id="A0A4R7S4S8"/>
<evidence type="ECO:0000259" key="9">
    <source>
        <dbReference type="Pfam" id="PF21338"/>
    </source>
</evidence>
<dbReference type="EMBL" id="SOCA01000002">
    <property type="protein sequence ID" value="TDU73344.1"/>
    <property type="molecule type" value="Genomic_DNA"/>
</dbReference>
<dbReference type="Pfam" id="PF01028">
    <property type="entry name" value="Topoisom_I"/>
    <property type="match status" value="1"/>
</dbReference>
<accession>A0A4R7S4S8</accession>
<comment type="similarity">
    <text evidence="2">Belongs to the type IB topoisomerase family.</text>
</comment>
<name>A0A4R7S4S8_9BACT</name>
<dbReference type="InterPro" id="IPR001631">
    <property type="entry name" value="TopoI"/>
</dbReference>
<proteinExistence type="inferred from homology"/>